<dbReference type="STRING" id="46677.AWM79_20770"/>
<dbReference type="InterPro" id="IPR036250">
    <property type="entry name" value="AcylCo_DH-like_C"/>
</dbReference>
<dbReference type="AlphaFoldDB" id="A0A0X1T670"/>
<dbReference type="Gene3D" id="2.40.110.10">
    <property type="entry name" value="Butyryl-CoA Dehydrogenase, subunit A, domain 2"/>
    <property type="match status" value="1"/>
</dbReference>
<evidence type="ECO:0000259" key="2">
    <source>
        <dbReference type="Pfam" id="PF08028"/>
    </source>
</evidence>
<dbReference type="SUPFAM" id="SSF47203">
    <property type="entry name" value="Acyl-CoA dehydrogenase C-terminal domain-like"/>
    <property type="match status" value="1"/>
</dbReference>
<dbReference type="InterPro" id="IPR046373">
    <property type="entry name" value="Acyl-CoA_Oxase/DH_mid-dom_sf"/>
</dbReference>
<dbReference type="KEGG" id="pagb:AWM79_20770"/>
<dbReference type="GO" id="GO:0016627">
    <property type="term" value="F:oxidoreductase activity, acting on the CH-CH group of donors"/>
    <property type="evidence" value="ECO:0007669"/>
    <property type="project" value="InterPro"/>
</dbReference>
<protein>
    <recommendedName>
        <fullName evidence="2">Acyl-CoA dehydrogenase C-terminal domain-containing protein</fullName>
    </recommendedName>
</protein>
<sequence length="393" mass="42703">MSDLTEQAFHNGALPSLCLRALQHLPGWYERAAAAEISRRLSSSTLDELFAGGWLDLLSPRAPVTRTGHWPTLVESARIAAKACASTGWMLALVGGHGSIIRRLPSACIDQLYIDGPRQLFASASTSVDSLLSFESAGIRVNGRWRFSSGIEDSTWLMLNAPCPNHPDAAYTPRFLVLVAAHEVERLDSWDSCGMAATGSHDVLTRRLLVPHDCVFALHEVFAQQPPASASDYIDRLPLLPYLTTSIIGPLLGCAEGALAAFVAMLNGSLSVSDPRLAEQAAHSAAQLYSAKLLYDSLITQLHEAGVNDRALDARQLLQLKRDRAYLGYQCVQAVRRLVERLGASTLVAANPLQRHWRDIQAIAAHRDLAWSETMQAWGDAILCPVSAGVPQN</sequence>
<dbReference type="RefSeq" id="WP_060783680.1">
    <property type="nucleotide sequence ID" value="NZ_CP014135.1"/>
</dbReference>
<dbReference type="PIRSF" id="PIRSF016578">
    <property type="entry name" value="HsaA"/>
    <property type="match status" value="1"/>
</dbReference>
<dbReference type="Pfam" id="PF08028">
    <property type="entry name" value="Acyl-CoA_dh_2"/>
    <property type="match status" value="1"/>
</dbReference>
<keyword evidence="1" id="KW-0560">Oxidoreductase</keyword>
<gene>
    <name evidence="3" type="ORF">AWM79_20770</name>
</gene>
<evidence type="ECO:0000313" key="4">
    <source>
        <dbReference type="Proteomes" id="UP000063229"/>
    </source>
</evidence>
<dbReference type="InterPro" id="IPR013107">
    <property type="entry name" value="Acyl-CoA_DH_C"/>
</dbReference>
<reference evidence="3 4" key="1">
    <citation type="submission" date="2016-01" db="EMBL/GenBank/DDBJ databases">
        <authorList>
            <person name="McClelland M."/>
            <person name="Jain A."/>
            <person name="Saraogi P."/>
            <person name="Mendelson R."/>
            <person name="Westerman R."/>
            <person name="SanMiguel P."/>
            <person name="Csonka L."/>
        </authorList>
    </citation>
    <scope>NUCLEOTIDE SEQUENCE [LARGE SCALE GENOMIC DNA]</scope>
    <source>
        <strain evidence="3 4">NCPPB 2472</strain>
    </source>
</reference>
<name>A0A0X1T670_PSEAA</name>
<dbReference type="Gene3D" id="1.10.540.10">
    <property type="entry name" value="Acyl-CoA dehydrogenase/oxidase, N-terminal domain"/>
    <property type="match status" value="1"/>
</dbReference>
<proteinExistence type="predicted"/>
<dbReference type="InterPro" id="IPR037069">
    <property type="entry name" value="AcylCoA_DH/ox_N_sf"/>
</dbReference>
<feature type="domain" description="Acyl-CoA dehydrogenase C-terminal" evidence="2">
    <location>
        <begin position="249"/>
        <end position="367"/>
    </location>
</feature>
<organism evidence="3 4">
    <name type="scientific">Pseudomonas agarici</name>
    <dbReference type="NCBI Taxonomy" id="46677"/>
    <lineage>
        <taxon>Bacteria</taxon>
        <taxon>Pseudomonadati</taxon>
        <taxon>Pseudomonadota</taxon>
        <taxon>Gammaproteobacteria</taxon>
        <taxon>Pseudomonadales</taxon>
        <taxon>Pseudomonadaceae</taxon>
        <taxon>Pseudomonas</taxon>
    </lineage>
</organism>
<dbReference type="GO" id="GO:0050660">
    <property type="term" value="F:flavin adenine dinucleotide binding"/>
    <property type="evidence" value="ECO:0007669"/>
    <property type="project" value="InterPro"/>
</dbReference>
<evidence type="ECO:0000313" key="3">
    <source>
        <dbReference type="EMBL" id="AMB87591.1"/>
    </source>
</evidence>
<keyword evidence="4" id="KW-1185">Reference proteome</keyword>
<dbReference type="SUPFAM" id="SSF56645">
    <property type="entry name" value="Acyl-CoA dehydrogenase NM domain-like"/>
    <property type="match status" value="1"/>
</dbReference>
<accession>A0A0X1T670</accession>
<dbReference type="InterPro" id="IPR009100">
    <property type="entry name" value="AcylCoA_DH/oxidase_NM_dom_sf"/>
</dbReference>
<dbReference type="Gene3D" id="1.20.140.10">
    <property type="entry name" value="Butyryl-CoA Dehydrogenase, subunit A, domain 3"/>
    <property type="match status" value="1"/>
</dbReference>
<dbReference type="Proteomes" id="UP000063229">
    <property type="component" value="Chromosome"/>
</dbReference>
<evidence type="ECO:0000256" key="1">
    <source>
        <dbReference type="ARBA" id="ARBA00023002"/>
    </source>
</evidence>
<dbReference type="EMBL" id="CP014135">
    <property type="protein sequence ID" value="AMB87591.1"/>
    <property type="molecule type" value="Genomic_DNA"/>
</dbReference>